<keyword evidence="4" id="KW-0503">Monooxygenase</keyword>
<protein>
    <recommendedName>
        <fullName evidence="8">Cytochrome P450</fullName>
    </recommendedName>
</protein>
<dbReference type="PROSITE" id="PS00086">
    <property type="entry name" value="CYTOCHROME_P450"/>
    <property type="match status" value="1"/>
</dbReference>
<name>A0ABR3SU90_9PEZI</name>
<evidence type="ECO:0000256" key="2">
    <source>
        <dbReference type="ARBA" id="ARBA00022723"/>
    </source>
</evidence>
<feature type="chain" id="PRO_5047364876" description="Cytochrome P450" evidence="5">
    <location>
        <begin position="25"/>
        <end position="502"/>
    </location>
</feature>
<dbReference type="InterPro" id="IPR001128">
    <property type="entry name" value="Cyt_P450"/>
</dbReference>
<comment type="caution">
    <text evidence="6">The sequence shown here is derived from an EMBL/GenBank/DDBJ whole genome shotgun (WGS) entry which is preliminary data.</text>
</comment>
<keyword evidence="2 4" id="KW-0479">Metal-binding</keyword>
<organism evidence="6 7">
    <name type="scientific">Neofusicoccum ribis</name>
    <dbReference type="NCBI Taxonomy" id="45134"/>
    <lineage>
        <taxon>Eukaryota</taxon>
        <taxon>Fungi</taxon>
        <taxon>Dikarya</taxon>
        <taxon>Ascomycota</taxon>
        <taxon>Pezizomycotina</taxon>
        <taxon>Dothideomycetes</taxon>
        <taxon>Dothideomycetes incertae sedis</taxon>
        <taxon>Botryosphaeriales</taxon>
        <taxon>Botryosphaeriaceae</taxon>
        <taxon>Neofusicoccum</taxon>
    </lineage>
</organism>
<keyword evidence="4" id="KW-0349">Heme</keyword>
<dbReference type="InterPro" id="IPR017972">
    <property type="entry name" value="Cyt_P450_CS"/>
</dbReference>
<dbReference type="Gene3D" id="1.10.630.10">
    <property type="entry name" value="Cytochrome P450"/>
    <property type="match status" value="1"/>
</dbReference>
<comment type="cofactor">
    <cofactor evidence="1">
        <name>heme</name>
        <dbReference type="ChEBI" id="CHEBI:30413"/>
    </cofactor>
</comment>
<keyword evidence="5" id="KW-0732">Signal</keyword>
<keyword evidence="4" id="KW-0560">Oxidoreductase</keyword>
<dbReference type="EMBL" id="JAJVDC020000051">
    <property type="protein sequence ID" value="KAL1629840.1"/>
    <property type="molecule type" value="Genomic_DNA"/>
</dbReference>
<evidence type="ECO:0000313" key="6">
    <source>
        <dbReference type="EMBL" id="KAL1629840.1"/>
    </source>
</evidence>
<accession>A0ABR3SU90</accession>
<dbReference type="InterPro" id="IPR036396">
    <property type="entry name" value="Cyt_P450_sf"/>
</dbReference>
<evidence type="ECO:0000256" key="1">
    <source>
        <dbReference type="ARBA" id="ARBA00001971"/>
    </source>
</evidence>
<reference evidence="6 7" key="1">
    <citation type="submission" date="2024-02" db="EMBL/GenBank/DDBJ databases">
        <title>De novo assembly and annotation of 12 fungi associated with fruit tree decline syndrome in Ontario, Canada.</title>
        <authorList>
            <person name="Sulman M."/>
            <person name="Ellouze W."/>
            <person name="Ilyukhin E."/>
        </authorList>
    </citation>
    <scope>NUCLEOTIDE SEQUENCE [LARGE SCALE GENOMIC DNA]</scope>
    <source>
        <strain evidence="6 7">M1-105</strain>
    </source>
</reference>
<proteinExistence type="inferred from homology"/>
<keyword evidence="7" id="KW-1185">Reference proteome</keyword>
<evidence type="ECO:0008006" key="8">
    <source>
        <dbReference type="Google" id="ProtNLM"/>
    </source>
</evidence>
<dbReference type="PRINTS" id="PR00385">
    <property type="entry name" value="P450"/>
</dbReference>
<gene>
    <name evidence="6" type="ORF">SLS56_005236</name>
</gene>
<evidence type="ECO:0000313" key="7">
    <source>
        <dbReference type="Proteomes" id="UP001521116"/>
    </source>
</evidence>
<dbReference type="PANTHER" id="PTHR24305">
    <property type="entry name" value="CYTOCHROME P450"/>
    <property type="match status" value="1"/>
</dbReference>
<dbReference type="InterPro" id="IPR002401">
    <property type="entry name" value="Cyt_P450_E_grp-I"/>
</dbReference>
<dbReference type="InterPro" id="IPR050121">
    <property type="entry name" value="Cytochrome_P450_monoxygenase"/>
</dbReference>
<dbReference type="Proteomes" id="UP001521116">
    <property type="component" value="Unassembled WGS sequence"/>
</dbReference>
<dbReference type="CDD" id="cd11060">
    <property type="entry name" value="CYP57A1-like"/>
    <property type="match status" value="1"/>
</dbReference>
<evidence type="ECO:0000256" key="3">
    <source>
        <dbReference type="ARBA" id="ARBA00023004"/>
    </source>
</evidence>
<dbReference type="PRINTS" id="PR00463">
    <property type="entry name" value="EP450I"/>
</dbReference>
<comment type="similarity">
    <text evidence="4">Belongs to the cytochrome P450 family.</text>
</comment>
<keyword evidence="3 4" id="KW-0408">Iron</keyword>
<dbReference type="SUPFAM" id="SSF48264">
    <property type="entry name" value="Cytochrome P450"/>
    <property type="match status" value="1"/>
</dbReference>
<feature type="signal peptide" evidence="5">
    <location>
        <begin position="1"/>
        <end position="24"/>
    </location>
</feature>
<evidence type="ECO:0000256" key="5">
    <source>
        <dbReference type="SAM" id="SignalP"/>
    </source>
</evidence>
<dbReference type="PANTHER" id="PTHR24305:SF190">
    <property type="entry name" value="P450, PUTATIVE (EUROFUNG)-RELATED"/>
    <property type="match status" value="1"/>
</dbReference>
<sequence>MALLVMSLFPCVVLLVVLRSLVRAAVSPLRSIPGPFFARFSRLWYLKYVYRGEFHKTNVALHHKYVRIAPTYYSIDDPSVIRTIYGHGTQFTKGPWYWASGNPQSDIFDLFTDRDAKRHSANRRKVASLYSMTSLLKMEEAVNDCVGLMEARFREHASNGRTINLQYWLQCYAFDVIGAITFAKRFGFLDEGKDVIDMLPSLHSYLVYAANVGIYSELHSFFFKLLSLLPTRGISNVLEFTKNQVLERIEANKDIEKRVDGDDFLARVLQLHEEEPHGFTLREVMMTCGTNIGAGSDTTSIALSGIMWGLVNNPEAYAKLRAEIDDKRTSGEISNPVTFAEAQKMPYLQAVLQEGLRIHPSTGLPMERVVPKGGAEIAGRFLPEGTKVGINSWVAHANKDVFGDDADDFRPERWLTDKERVQVMDRYWLPEIVDFFSFVQFGHGSRTCIGKNISLMEMSKLIPQLVEKFDFQLADPKAELESENVWFVKQKNFMVKISERKT</sequence>
<dbReference type="Pfam" id="PF00067">
    <property type="entry name" value="p450"/>
    <property type="match status" value="1"/>
</dbReference>
<evidence type="ECO:0000256" key="4">
    <source>
        <dbReference type="RuleBase" id="RU000461"/>
    </source>
</evidence>